<sequence>MLHILLLSLHLVLGGAQTLPGSCSFENSTCGYVSDPSLSKWALNQDGRFMAVDGPLAEGRERAVMVSPELEMLEWSCLRLVYQISGAGSLHLHLRPEGGTFDHTLWSTHTASDQWLVASLDLWNTSASYKMVLVGRLDGGENNCVSIFEIQIVPGYCMECNFEDPDMCGYRNQWNPSVNWYIGGPNKEPQSDTSSWTGHYMYVDSTYASKPQEVARLVSPMTTVPLSGCLSFYYMQSRDGGSQFSVFTRDTLGQGEEVWRPGSFQNSDWTLVQLDMKAPYPLEVVFEAAFSTASGGRVALDNITFSAEFCNAETEPTFDPSIASCDFESGFCGYQQAQTSSSLWKRVSVKPNLYRTGDHTTGAGWFLLANTRFSSQSGYVSRLFGPRVPGRLKYCLRFYYSLAGFVKAGSALAVYTVHKDSLVQEKLWTGSRTTKDVWTEVDITFQRAQAVTVVFVSVCKNFWDCGTVALDDISMTLGDCSLSPGSFLSSGHCDFETGDCGYTQEKAVDTDDWVLAKGPTPTSYTGPMGDHNTGMGHYMYLEASPMLAGQNARLASADLRGSRSPQCLQFHYHMFGSGIGRLSVYLHQEEGDQELALWSRQGEQSISWLRAEVDYQCNGKHQIVFEAVRGPSIRSDIAIDDIMFKTGPCRVTGHTAPQAGFSENFNDIEP</sequence>
<feature type="domain" description="MAM" evidence="2">
    <location>
        <begin position="491"/>
        <end position="651"/>
    </location>
</feature>
<dbReference type="PROSITE" id="PS50060">
    <property type="entry name" value="MAM_2"/>
    <property type="match status" value="4"/>
</dbReference>
<name>A0A9Q1HRW9_CONCO</name>
<protein>
    <recommendedName>
        <fullName evidence="2">MAM domain-containing protein</fullName>
    </recommendedName>
</protein>
<dbReference type="GO" id="GO:0016020">
    <property type="term" value="C:membrane"/>
    <property type="evidence" value="ECO:0007669"/>
    <property type="project" value="InterPro"/>
</dbReference>
<dbReference type="InterPro" id="IPR000998">
    <property type="entry name" value="MAM_dom"/>
</dbReference>
<gene>
    <name evidence="3" type="ORF">COCON_G00164550</name>
</gene>
<dbReference type="EMBL" id="JAFJMO010000012">
    <property type="protein sequence ID" value="KAJ8260732.1"/>
    <property type="molecule type" value="Genomic_DNA"/>
</dbReference>
<dbReference type="InterPro" id="IPR051560">
    <property type="entry name" value="MAM_domain-containing"/>
</dbReference>
<feature type="chain" id="PRO_5040229247" description="MAM domain-containing protein" evidence="1">
    <location>
        <begin position="17"/>
        <end position="670"/>
    </location>
</feature>
<dbReference type="CDD" id="cd06263">
    <property type="entry name" value="MAM"/>
    <property type="match status" value="3"/>
</dbReference>
<keyword evidence="1" id="KW-0732">Signal</keyword>
<dbReference type="OrthoDB" id="10020495at2759"/>
<dbReference type="PANTHER" id="PTHR23282:SF101">
    <property type="entry name" value="MAM DOMAIN-CONTAINING PROTEIN"/>
    <property type="match status" value="1"/>
</dbReference>
<dbReference type="Pfam" id="PF00629">
    <property type="entry name" value="MAM"/>
    <property type="match status" value="4"/>
</dbReference>
<evidence type="ECO:0000313" key="4">
    <source>
        <dbReference type="Proteomes" id="UP001152803"/>
    </source>
</evidence>
<dbReference type="PROSITE" id="PS00740">
    <property type="entry name" value="MAM_1"/>
    <property type="match status" value="2"/>
</dbReference>
<accession>A0A9Q1HRW9</accession>
<evidence type="ECO:0000256" key="1">
    <source>
        <dbReference type="SAM" id="SignalP"/>
    </source>
</evidence>
<proteinExistence type="predicted"/>
<feature type="signal peptide" evidence="1">
    <location>
        <begin position="1"/>
        <end position="16"/>
    </location>
</feature>
<feature type="domain" description="MAM" evidence="2">
    <location>
        <begin position="158"/>
        <end position="312"/>
    </location>
</feature>
<dbReference type="Proteomes" id="UP001152803">
    <property type="component" value="Unassembled WGS sequence"/>
</dbReference>
<keyword evidence="4" id="KW-1185">Reference proteome</keyword>
<dbReference type="InterPro" id="IPR013320">
    <property type="entry name" value="ConA-like_dom_sf"/>
</dbReference>
<reference evidence="3" key="1">
    <citation type="journal article" date="2023" name="Science">
        <title>Genome structures resolve the early diversification of teleost fishes.</title>
        <authorList>
            <person name="Parey E."/>
            <person name="Louis A."/>
            <person name="Montfort J."/>
            <person name="Bouchez O."/>
            <person name="Roques C."/>
            <person name="Iampietro C."/>
            <person name="Lluch J."/>
            <person name="Castinel A."/>
            <person name="Donnadieu C."/>
            <person name="Desvignes T."/>
            <person name="Floi Bucao C."/>
            <person name="Jouanno E."/>
            <person name="Wen M."/>
            <person name="Mejri S."/>
            <person name="Dirks R."/>
            <person name="Jansen H."/>
            <person name="Henkel C."/>
            <person name="Chen W.J."/>
            <person name="Zahm M."/>
            <person name="Cabau C."/>
            <person name="Klopp C."/>
            <person name="Thompson A.W."/>
            <person name="Robinson-Rechavi M."/>
            <person name="Braasch I."/>
            <person name="Lecointre G."/>
            <person name="Bobe J."/>
            <person name="Postlethwait J.H."/>
            <person name="Berthelot C."/>
            <person name="Roest Crollius H."/>
            <person name="Guiguen Y."/>
        </authorList>
    </citation>
    <scope>NUCLEOTIDE SEQUENCE</scope>
    <source>
        <strain evidence="3">Concon-B</strain>
    </source>
</reference>
<feature type="domain" description="MAM" evidence="2">
    <location>
        <begin position="21"/>
        <end position="159"/>
    </location>
</feature>
<dbReference type="PANTHER" id="PTHR23282">
    <property type="entry name" value="APICAL ENDOSOMAL GLYCOPROTEIN PRECURSOR"/>
    <property type="match status" value="1"/>
</dbReference>
<comment type="caution">
    <text evidence="3">The sequence shown here is derived from an EMBL/GenBank/DDBJ whole genome shotgun (WGS) entry which is preliminary data.</text>
</comment>
<evidence type="ECO:0000259" key="2">
    <source>
        <dbReference type="PROSITE" id="PS50060"/>
    </source>
</evidence>
<evidence type="ECO:0000313" key="3">
    <source>
        <dbReference type="EMBL" id="KAJ8260732.1"/>
    </source>
</evidence>
<dbReference type="AlphaFoldDB" id="A0A9Q1HRW9"/>
<dbReference type="SMART" id="SM00137">
    <property type="entry name" value="MAM"/>
    <property type="match status" value="3"/>
</dbReference>
<dbReference type="Gene3D" id="2.60.120.200">
    <property type="match status" value="4"/>
</dbReference>
<dbReference type="SUPFAM" id="SSF49899">
    <property type="entry name" value="Concanavalin A-like lectins/glucanases"/>
    <property type="match status" value="4"/>
</dbReference>
<organism evidence="3 4">
    <name type="scientific">Conger conger</name>
    <name type="common">Conger eel</name>
    <name type="synonym">Muraena conger</name>
    <dbReference type="NCBI Taxonomy" id="82655"/>
    <lineage>
        <taxon>Eukaryota</taxon>
        <taxon>Metazoa</taxon>
        <taxon>Chordata</taxon>
        <taxon>Craniata</taxon>
        <taxon>Vertebrata</taxon>
        <taxon>Euteleostomi</taxon>
        <taxon>Actinopterygii</taxon>
        <taxon>Neopterygii</taxon>
        <taxon>Teleostei</taxon>
        <taxon>Anguilliformes</taxon>
        <taxon>Congridae</taxon>
        <taxon>Conger</taxon>
    </lineage>
</organism>
<feature type="domain" description="MAM" evidence="2">
    <location>
        <begin position="323"/>
        <end position="482"/>
    </location>
</feature>